<comment type="catalytic activity">
    <reaction evidence="6">
        <text>[protein]-dithiol + NAD(+) = [protein]-disulfide + NADH + H(+)</text>
        <dbReference type="Rhea" id="RHEA:18749"/>
        <dbReference type="Rhea" id="RHEA-COMP:10593"/>
        <dbReference type="Rhea" id="RHEA-COMP:10594"/>
        <dbReference type="ChEBI" id="CHEBI:15378"/>
        <dbReference type="ChEBI" id="CHEBI:29950"/>
        <dbReference type="ChEBI" id="CHEBI:50058"/>
        <dbReference type="ChEBI" id="CHEBI:57540"/>
        <dbReference type="ChEBI" id="CHEBI:57945"/>
        <dbReference type="EC" id="1.8.1.8"/>
    </reaction>
</comment>
<dbReference type="InterPro" id="IPR046349">
    <property type="entry name" value="C1-like_sf"/>
</dbReference>
<keyword evidence="4" id="KW-0520">NAD</keyword>
<organism evidence="9 10">
    <name type="scientific">Kalanchoe fedtschenkoi</name>
    <name type="common">Lavender scallops</name>
    <name type="synonym">South American air plant</name>
    <dbReference type="NCBI Taxonomy" id="63787"/>
    <lineage>
        <taxon>Eukaryota</taxon>
        <taxon>Viridiplantae</taxon>
        <taxon>Streptophyta</taxon>
        <taxon>Embryophyta</taxon>
        <taxon>Tracheophyta</taxon>
        <taxon>Spermatophyta</taxon>
        <taxon>Magnoliopsida</taxon>
        <taxon>eudicotyledons</taxon>
        <taxon>Gunneridae</taxon>
        <taxon>Pentapetalae</taxon>
        <taxon>Saxifragales</taxon>
        <taxon>Crassulaceae</taxon>
        <taxon>Kalanchoe</taxon>
    </lineage>
</organism>
<dbReference type="PROSITE" id="PS51352">
    <property type="entry name" value="THIOREDOXIN_2"/>
    <property type="match status" value="2"/>
</dbReference>
<accession>A0A7N0T5V9</accession>
<keyword evidence="2" id="KW-0677">Repeat</keyword>
<keyword evidence="10" id="KW-1185">Reference proteome</keyword>
<evidence type="ECO:0000256" key="7">
    <source>
        <dbReference type="ARBA" id="ARBA00047804"/>
    </source>
</evidence>
<feature type="domain" description="Thioredoxin" evidence="8">
    <location>
        <begin position="17"/>
        <end position="169"/>
    </location>
</feature>
<dbReference type="InterPro" id="IPR052259">
    <property type="entry name" value="Nucleoredoxin-like"/>
</dbReference>
<name>A0A7N0T5V9_KALFE</name>
<evidence type="ECO:0000256" key="4">
    <source>
        <dbReference type="ARBA" id="ARBA00023027"/>
    </source>
</evidence>
<dbReference type="EC" id="1.8.1.8" evidence="1"/>
<dbReference type="InterPro" id="IPR036249">
    <property type="entry name" value="Thioredoxin-like_sf"/>
</dbReference>
<proteinExistence type="inferred from homology"/>
<evidence type="ECO:0000256" key="6">
    <source>
        <dbReference type="ARBA" id="ARBA00047388"/>
    </source>
</evidence>
<dbReference type="InterPro" id="IPR004146">
    <property type="entry name" value="DC1"/>
</dbReference>
<dbReference type="Proteomes" id="UP000594263">
    <property type="component" value="Unplaced"/>
</dbReference>
<dbReference type="PANTHER" id="PTHR13871">
    <property type="entry name" value="THIOREDOXIN"/>
    <property type="match status" value="1"/>
</dbReference>
<dbReference type="InterPro" id="IPR017937">
    <property type="entry name" value="Thioredoxin_CS"/>
</dbReference>
<dbReference type="InterPro" id="IPR045870">
    <property type="entry name" value="TryX_NRX_thioredoxin_dom"/>
</dbReference>
<protein>
    <recommendedName>
        <fullName evidence="1">protein-disulfide reductase</fullName>
        <ecNumber evidence="1">1.8.1.8</ecNumber>
    </recommendedName>
</protein>
<dbReference type="InterPro" id="IPR012336">
    <property type="entry name" value="Thioredoxin-like_fold"/>
</dbReference>
<comment type="catalytic activity">
    <reaction evidence="7">
        <text>[protein]-dithiol + NADP(+) = [protein]-disulfide + NADPH + H(+)</text>
        <dbReference type="Rhea" id="RHEA:18753"/>
        <dbReference type="Rhea" id="RHEA-COMP:10593"/>
        <dbReference type="Rhea" id="RHEA-COMP:10594"/>
        <dbReference type="ChEBI" id="CHEBI:15378"/>
        <dbReference type="ChEBI" id="CHEBI:29950"/>
        <dbReference type="ChEBI" id="CHEBI:50058"/>
        <dbReference type="ChEBI" id="CHEBI:57783"/>
        <dbReference type="ChEBI" id="CHEBI:58349"/>
        <dbReference type="EC" id="1.8.1.8"/>
    </reaction>
</comment>
<dbReference type="CDD" id="cd03009">
    <property type="entry name" value="TryX_like_TryX_NRX"/>
    <property type="match status" value="2"/>
</dbReference>
<dbReference type="SUPFAM" id="SSF52833">
    <property type="entry name" value="Thioredoxin-like"/>
    <property type="match status" value="3"/>
</dbReference>
<dbReference type="Pfam" id="PF03107">
    <property type="entry name" value="C1_2"/>
    <property type="match status" value="1"/>
</dbReference>
<evidence type="ECO:0000259" key="8">
    <source>
        <dbReference type="PROSITE" id="PS51352"/>
    </source>
</evidence>
<dbReference type="PANTHER" id="PTHR13871:SF96">
    <property type="entry name" value="THIOREDOXIN DOMAIN-CONTAINING PROTEIN"/>
    <property type="match status" value="1"/>
</dbReference>
<dbReference type="AlphaFoldDB" id="A0A7N0T5V9"/>
<dbReference type="InterPro" id="IPR013766">
    <property type="entry name" value="Thioredoxin_domain"/>
</dbReference>
<dbReference type="PROSITE" id="PS00194">
    <property type="entry name" value="THIOREDOXIN_1"/>
    <property type="match status" value="1"/>
</dbReference>
<evidence type="ECO:0000256" key="1">
    <source>
        <dbReference type="ARBA" id="ARBA00012612"/>
    </source>
</evidence>
<dbReference type="GO" id="GO:0004791">
    <property type="term" value="F:thioredoxin-disulfide reductase (NADPH) activity"/>
    <property type="evidence" value="ECO:0007669"/>
    <property type="project" value="InterPro"/>
</dbReference>
<evidence type="ECO:0000256" key="5">
    <source>
        <dbReference type="ARBA" id="ARBA00025782"/>
    </source>
</evidence>
<dbReference type="OMA" id="HALHEDH"/>
<evidence type="ECO:0000256" key="2">
    <source>
        <dbReference type="ARBA" id="ARBA00022737"/>
    </source>
</evidence>
<evidence type="ECO:0000313" key="10">
    <source>
        <dbReference type="Proteomes" id="UP000594263"/>
    </source>
</evidence>
<dbReference type="SUPFAM" id="SSF57889">
    <property type="entry name" value="Cysteine-rich domain"/>
    <property type="match status" value="1"/>
</dbReference>
<dbReference type="Gene3D" id="3.40.30.10">
    <property type="entry name" value="Glutaredoxin"/>
    <property type="match status" value="3"/>
</dbReference>
<sequence>MAEMDVEAVSAVQQHDVGSILSGPDRDFLVRNDGSQVKIDSLKGKKIGLYFSASWCFPCLGFTPKLVKVYNELSSKGDFEIIFVSGCTDDAESFDWYFLELRMPWLAIPFADTETRDNLYSLFEVEGIPHLVILDEEGKVVTDRGRSVIDEYGVDAYPFTAELIKELEKQAEQAKKHQSLKSLLVSRSRDFVLANGGRKIPVAELEGRLVGLYFSMVSYVNNPFTPLLVDFYEKIRAKGENFEVVELPIDDEDVELDEESMESFKTRPWFTLPIGDWSIQKLARFFGLPTLVIIGQDGKTLNNNVAEAIEEHGILAYPFTPEKFAELSVLVSGELDFVIGKGGIKVPVTDLVGKTILLSFSAQWCPPCRAFLPTLIEAYTKIKAENEAFEVIFISSDRDQSSFDDYYAQMPWLALPFGDERKASLSRKFNVRGIPMLVAISPFGKTLTTEARELIMVHGADAYPFTQERIEEINAELEEMAKGWPEKVKLSLHEEHGLVLTRRAVFSCNGCSKEGRVWSYYCDECDFDLHPQCALKSDEETATKEEVKMDDASPKGWVCDDGVCRKA</sequence>
<dbReference type="Gramene" id="Kaladp0024s0096.1.v1.1">
    <property type="protein sequence ID" value="Kaladp0024s0096.1.v1.1"/>
    <property type="gene ID" value="Kaladp0024s0096.v1.1"/>
</dbReference>
<evidence type="ECO:0000313" key="9">
    <source>
        <dbReference type="EnsemblPlants" id="Kaladp0024s0096.1.v1.1"/>
    </source>
</evidence>
<evidence type="ECO:0000256" key="3">
    <source>
        <dbReference type="ARBA" id="ARBA00023002"/>
    </source>
</evidence>
<reference evidence="9" key="1">
    <citation type="submission" date="2021-01" db="UniProtKB">
        <authorList>
            <consortium name="EnsemblPlants"/>
        </authorList>
    </citation>
    <scope>IDENTIFICATION</scope>
</reference>
<dbReference type="EnsemblPlants" id="Kaladp0024s0096.1.v1.1">
    <property type="protein sequence ID" value="Kaladp0024s0096.1.v1.1"/>
    <property type="gene ID" value="Kaladp0024s0096.v1.1"/>
</dbReference>
<feature type="domain" description="Thioredoxin" evidence="8">
    <location>
        <begin position="316"/>
        <end position="482"/>
    </location>
</feature>
<comment type="similarity">
    <text evidence="5">Belongs to the nucleoredoxin family.</text>
</comment>
<dbReference type="Pfam" id="PF13905">
    <property type="entry name" value="Thioredoxin_8"/>
    <property type="match status" value="3"/>
</dbReference>
<keyword evidence="3" id="KW-0560">Oxidoreductase</keyword>